<proteinExistence type="predicted"/>
<dbReference type="AlphaFoldDB" id="A0A0F9RRV0"/>
<accession>A0A0F9RRV0</accession>
<evidence type="ECO:0000313" key="1">
    <source>
        <dbReference type="EMBL" id="KKN52567.1"/>
    </source>
</evidence>
<protein>
    <submittedName>
        <fullName evidence="1">Uncharacterized protein</fullName>
    </submittedName>
</protein>
<reference evidence="1" key="1">
    <citation type="journal article" date="2015" name="Nature">
        <title>Complex archaea that bridge the gap between prokaryotes and eukaryotes.</title>
        <authorList>
            <person name="Spang A."/>
            <person name="Saw J.H."/>
            <person name="Jorgensen S.L."/>
            <person name="Zaremba-Niedzwiedzka K."/>
            <person name="Martijn J."/>
            <person name="Lind A.E."/>
            <person name="van Eijk R."/>
            <person name="Schleper C."/>
            <person name="Guy L."/>
            <person name="Ettema T.J."/>
        </authorList>
    </citation>
    <scope>NUCLEOTIDE SEQUENCE</scope>
</reference>
<comment type="caution">
    <text evidence="1">The sequence shown here is derived from an EMBL/GenBank/DDBJ whole genome shotgun (WGS) entry which is preliminary data.</text>
</comment>
<name>A0A0F9RRV0_9ZZZZ</name>
<sequence length="162" mass="17980">MSGVDETREAISKALDKKHMSPGKVRPIDKNILWMSMVGASDEEIAKEIGVTRYVITNKLRNPIIQREMERLSKVVDKEIVGLTIASKKRMNEASLTAADALVSMIETAPNFNDKLKAIIKVLEYTHGKPRQSVAISVDDGKPLSEDDEKIIDVMIDSDKDG</sequence>
<gene>
    <name evidence="1" type="ORF">LCGC14_0611190</name>
</gene>
<dbReference type="EMBL" id="LAZR01001013">
    <property type="protein sequence ID" value="KKN52567.1"/>
    <property type="molecule type" value="Genomic_DNA"/>
</dbReference>
<organism evidence="1">
    <name type="scientific">marine sediment metagenome</name>
    <dbReference type="NCBI Taxonomy" id="412755"/>
    <lineage>
        <taxon>unclassified sequences</taxon>
        <taxon>metagenomes</taxon>
        <taxon>ecological metagenomes</taxon>
    </lineage>
</organism>